<proteinExistence type="inferred from homology"/>
<dbReference type="Pfam" id="PF06026">
    <property type="entry name" value="Rib_5-P_isom_A"/>
    <property type="match status" value="1"/>
</dbReference>
<evidence type="ECO:0000256" key="4">
    <source>
        <dbReference type="ARBA" id="ARBA00011959"/>
    </source>
</evidence>
<dbReference type="HAMAP" id="MF_00170">
    <property type="entry name" value="Rib_5P_isom_A"/>
    <property type="match status" value="1"/>
</dbReference>
<evidence type="ECO:0000256" key="2">
    <source>
        <dbReference type="ARBA" id="ARBA00004988"/>
    </source>
</evidence>
<dbReference type="GO" id="GO:0009052">
    <property type="term" value="P:pentose-phosphate shunt, non-oxidative branch"/>
    <property type="evidence" value="ECO:0007669"/>
    <property type="project" value="InterPro"/>
</dbReference>
<keyword evidence="5 7" id="KW-0413">Isomerase</keyword>
<dbReference type="VEuPathDB" id="VectorBase:LDEU001813"/>
<name>A0A443SRQ5_9ACAR</name>
<dbReference type="NCBIfam" id="TIGR00021">
    <property type="entry name" value="rpiA"/>
    <property type="match status" value="1"/>
</dbReference>
<dbReference type="STRING" id="299467.A0A443SRQ5"/>
<keyword evidence="8" id="KW-1185">Reference proteome</keyword>
<dbReference type="InterPro" id="IPR037171">
    <property type="entry name" value="NagB/RpiA_transferase-like"/>
</dbReference>
<evidence type="ECO:0000256" key="6">
    <source>
        <dbReference type="ARBA" id="ARBA00029734"/>
    </source>
</evidence>
<accession>A0A443SRQ5</accession>
<dbReference type="Gene3D" id="3.30.70.260">
    <property type="match status" value="1"/>
</dbReference>
<dbReference type="PANTHER" id="PTHR11934:SF0">
    <property type="entry name" value="RIBOSE-5-PHOSPHATE ISOMERASE"/>
    <property type="match status" value="1"/>
</dbReference>
<dbReference type="Proteomes" id="UP000288716">
    <property type="component" value="Unassembled WGS sequence"/>
</dbReference>
<dbReference type="CDD" id="cd01398">
    <property type="entry name" value="RPI_A"/>
    <property type="match status" value="1"/>
</dbReference>
<protein>
    <recommendedName>
        <fullName evidence="4">ribose-5-phosphate isomerase</fullName>
        <ecNumber evidence="4">5.3.1.6</ecNumber>
    </recommendedName>
    <alternativeName>
        <fullName evidence="6">Phosphoriboisomerase</fullName>
    </alternativeName>
</protein>
<dbReference type="UniPathway" id="UPA00115">
    <property type="reaction ID" value="UER00412"/>
</dbReference>
<dbReference type="PANTHER" id="PTHR11934">
    <property type="entry name" value="RIBOSE-5-PHOSPHATE ISOMERASE"/>
    <property type="match status" value="1"/>
</dbReference>
<dbReference type="GO" id="GO:0005737">
    <property type="term" value="C:cytoplasm"/>
    <property type="evidence" value="ECO:0007669"/>
    <property type="project" value="TreeGrafter"/>
</dbReference>
<dbReference type="InterPro" id="IPR020672">
    <property type="entry name" value="Ribose5P_isomerase_typA_subgr"/>
</dbReference>
<dbReference type="FunFam" id="3.40.50.1360:FF:000001">
    <property type="entry name" value="Ribose-5-phosphate isomerase A"/>
    <property type="match status" value="1"/>
</dbReference>
<organism evidence="7 8">
    <name type="scientific">Leptotrombidium deliense</name>
    <dbReference type="NCBI Taxonomy" id="299467"/>
    <lineage>
        <taxon>Eukaryota</taxon>
        <taxon>Metazoa</taxon>
        <taxon>Ecdysozoa</taxon>
        <taxon>Arthropoda</taxon>
        <taxon>Chelicerata</taxon>
        <taxon>Arachnida</taxon>
        <taxon>Acari</taxon>
        <taxon>Acariformes</taxon>
        <taxon>Trombidiformes</taxon>
        <taxon>Prostigmata</taxon>
        <taxon>Anystina</taxon>
        <taxon>Parasitengona</taxon>
        <taxon>Trombiculoidea</taxon>
        <taxon>Trombiculidae</taxon>
        <taxon>Leptotrombidium</taxon>
    </lineage>
</organism>
<evidence type="ECO:0000256" key="1">
    <source>
        <dbReference type="ARBA" id="ARBA00001713"/>
    </source>
</evidence>
<dbReference type="OrthoDB" id="1555531at2759"/>
<sequence>MESLAKQKAAINAVDDFIRDNLVIGIGSGSTIVYGVQRIAERVSKENLKVYCIPTSFQAKQLIREYNLNLSDLEEYPDIDVAIDGADEVDSDLVLIKGGGGCLTQEKIIASAAKTFVVVADYTKNSNVLGEKWRKGVPVEVIPMSYTSVKRKIEGEFGGECVVRVSAGKMGPLLTDNSNFILDWKFPQNHDINWKDVSNAIKLIPGVVETGIFAEMASKVYFGNQDGTVTCKSK</sequence>
<comment type="pathway">
    <text evidence="2">Carbohydrate degradation; pentose phosphate pathway; D-ribose 5-phosphate from D-ribulose 5-phosphate (non-oxidative stage): step 1/1.</text>
</comment>
<dbReference type="InterPro" id="IPR004788">
    <property type="entry name" value="Ribose5P_isomerase_type_A"/>
</dbReference>
<gene>
    <name evidence="7" type="ORF">B4U80_00375</name>
</gene>
<dbReference type="GO" id="GO:0004751">
    <property type="term" value="F:ribose-5-phosphate isomerase activity"/>
    <property type="evidence" value="ECO:0007669"/>
    <property type="project" value="UniProtKB-EC"/>
</dbReference>
<dbReference type="EC" id="5.3.1.6" evidence="4"/>
<comment type="caution">
    <text evidence="7">The sequence shown here is derived from an EMBL/GenBank/DDBJ whole genome shotgun (WGS) entry which is preliminary data.</text>
</comment>
<evidence type="ECO:0000313" key="7">
    <source>
        <dbReference type="EMBL" id="RWS30226.1"/>
    </source>
</evidence>
<evidence type="ECO:0000256" key="3">
    <source>
        <dbReference type="ARBA" id="ARBA00008088"/>
    </source>
</evidence>
<dbReference type="SUPFAM" id="SSF100950">
    <property type="entry name" value="NagB/RpiA/CoA transferase-like"/>
    <property type="match status" value="1"/>
</dbReference>
<reference evidence="7 8" key="1">
    <citation type="journal article" date="2018" name="Gigascience">
        <title>Genomes of trombidid mites reveal novel predicted allergens and laterally-transferred genes associated with secondary metabolism.</title>
        <authorList>
            <person name="Dong X."/>
            <person name="Chaisiri K."/>
            <person name="Xia D."/>
            <person name="Armstrong S.D."/>
            <person name="Fang Y."/>
            <person name="Donnelly M.J."/>
            <person name="Kadowaki T."/>
            <person name="McGarry J.W."/>
            <person name="Darby A.C."/>
            <person name="Makepeace B.L."/>
        </authorList>
    </citation>
    <scope>NUCLEOTIDE SEQUENCE [LARGE SCALE GENOMIC DNA]</scope>
    <source>
        <strain evidence="7">UoL-UT</strain>
    </source>
</reference>
<evidence type="ECO:0000256" key="5">
    <source>
        <dbReference type="ARBA" id="ARBA00023235"/>
    </source>
</evidence>
<dbReference type="EMBL" id="NCKV01000587">
    <property type="protein sequence ID" value="RWS30226.1"/>
    <property type="molecule type" value="Genomic_DNA"/>
</dbReference>
<dbReference type="AlphaFoldDB" id="A0A443SRQ5"/>
<comment type="catalytic activity">
    <reaction evidence="1">
        <text>aldehydo-D-ribose 5-phosphate = D-ribulose 5-phosphate</text>
        <dbReference type="Rhea" id="RHEA:14657"/>
        <dbReference type="ChEBI" id="CHEBI:58121"/>
        <dbReference type="ChEBI" id="CHEBI:58273"/>
        <dbReference type="EC" id="5.3.1.6"/>
    </reaction>
</comment>
<dbReference type="FunFam" id="3.30.70.260:FF:000018">
    <property type="entry name" value="Ribose-5-phosphate isomerase A"/>
    <property type="match status" value="1"/>
</dbReference>
<dbReference type="GO" id="GO:0006014">
    <property type="term" value="P:D-ribose metabolic process"/>
    <property type="evidence" value="ECO:0007669"/>
    <property type="project" value="TreeGrafter"/>
</dbReference>
<dbReference type="Gene3D" id="3.40.50.1360">
    <property type="match status" value="1"/>
</dbReference>
<dbReference type="SUPFAM" id="SSF75445">
    <property type="entry name" value="D-ribose-5-phosphate isomerase (RpiA), lid domain"/>
    <property type="match status" value="1"/>
</dbReference>
<evidence type="ECO:0000313" key="8">
    <source>
        <dbReference type="Proteomes" id="UP000288716"/>
    </source>
</evidence>
<comment type="similarity">
    <text evidence="3">Belongs to the ribose 5-phosphate isomerase family.</text>
</comment>
<dbReference type="NCBIfam" id="NF001924">
    <property type="entry name" value="PRK00702.1"/>
    <property type="match status" value="1"/>
</dbReference>